<dbReference type="EMBL" id="OV170225">
    <property type="protein sequence ID" value="CAH0725245.1"/>
    <property type="molecule type" value="Genomic_DNA"/>
</dbReference>
<dbReference type="OrthoDB" id="43654at2759"/>
<evidence type="ECO:0000313" key="2">
    <source>
        <dbReference type="Proteomes" id="UP000838878"/>
    </source>
</evidence>
<keyword evidence="2" id="KW-1185">Reference proteome</keyword>
<evidence type="ECO:0000313" key="1">
    <source>
        <dbReference type="EMBL" id="CAH0725245.1"/>
    </source>
</evidence>
<name>A0A8J9VQX5_9NEOP</name>
<dbReference type="Proteomes" id="UP000838878">
    <property type="component" value="Chromosome 5"/>
</dbReference>
<organism evidence="1 2">
    <name type="scientific">Brenthis ino</name>
    <name type="common">lesser marbled fritillary</name>
    <dbReference type="NCBI Taxonomy" id="405034"/>
    <lineage>
        <taxon>Eukaryota</taxon>
        <taxon>Metazoa</taxon>
        <taxon>Ecdysozoa</taxon>
        <taxon>Arthropoda</taxon>
        <taxon>Hexapoda</taxon>
        <taxon>Insecta</taxon>
        <taxon>Pterygota</taxon>
        <taxon>Neoptera</taxon>
        <taxon>Endopterygota</taxon>
        <taxon>Lepidoptera</taxon>
        <taxon>Glossata</taxon>
        <taxon>Ditrysia</taxon>
        <taxon>Papilionoidea</taxon>
        <taxon>Nymphalidae</taxon>
        <taxon>Heliconiinae</taxon>
        <taxon>Argynnini</taxon>
        <taxon>Brenthis</taxon>
    </lineage>
</organism>
<sequence length="320" mass="37128">MSRSKRTKSTLRTFTSTEPITIKNIDRQDKTKHITEKYLSFEELMHLRKKNSSSYNIRRFNDEIPNEKEDKAILRDAATTTVQSTSEYTANTPYIRLKYCTRKLTCTWTAASLTDSEGSIIPGGPGGNVGTRTPPGYVEGCTRTSTCTRDFMDRNKMATLPIETTSPEINTDDEDYCERRSLNKRNSNVIELFQEYENKFRVINNKLNLSVFKELPQTKSINECNCSEDIVRNKRHHMNHSNIINLFNYRNVKRENIRELFNNENNVMSYGDLFYLVLNKILETWKSKSISHSRKKCSCNNDDKLTLSYLLLFITVLATT</sequence>
<protein>
    <submittedName>
        <fullName evidence="1">Uncharacterized protein</fullName>
    </submittedName>
</protein>
<reference evidence="1" key="1">
    <citation type="submission" date="2021-12" db="EMBL/GenBank/DDBJ databases">
        <authorList>
            <person name="Martin H S."/>
        </authorList>
    </citation>
    <scope>NUCLEOTIDE SEQUENCE</scope>
</reference>
<proteinExistence type="predicted"/>
<accession>A0A8J9VQX5</accession>
<feature type="non-terminal residue" evidence="1">
    <location>
        <position position="320"/>
    </location>
</feature>
<gene>
    <name evidence="1" type="ORF">BINO364_LOCUS10852</name>
</gene>
<dbReference type="AlphaFoldDB" id="A0A8J9VQX5"/>